<evidence type="ECO:0000256" key="1">
    <source>
        <dbReference type="ARBA" id="ARBA00006525"/>
    </source>
</evidence>
<name>A0A094WKL3_ALKAL</name>
<dbReference type="InterPro" id="IPR003488">
    <property type="entry name" value="DprA"/>
</dbReference>
<dbReference type="EMBL" id="ALPT02000013">
    <property type="protein sequence ID" value="KGA98264.1"/>
    <property type="molecule type" value="Genomic_DNA"/>
</dbReference>
<evidence type="ECO:0000313" key="6">
    <source>
        <dbReference type="Proteomes" id="UP000297014"/>
    </source>
</evidence>
<dbReference type="eggNOG" id="COG0758">
    <property type="taxonomic scope" value="Bacteria"/>
</dbReference>
<dbReference type="GO" id="GO:0009294">
    <property type="term" value="P:DNA-mediated transformation"/>
    <property type="evidence" value="ECO:0007669"/>
    <property type="project" value="InterPro"/>
</dbReference>
<dbReference type="Proteomes" id="UP000297014">
    <property type="component" value="Unassembled WGS sequence"/>
</dbReference>
<evidence type="ECO:0000313" key="5">
    <source>
        <dbReference type="Proteomes" id="UP000002754"/>
    </source>
</evidence>
<dbReference type="NCBIfam" id="TIGR00732">
    <property type="entry name" value="dprA"/>
    <property type="match status" value="1"/>
</dbReference>
<reference evidence="4 6" key="2">
    <citation type="submission" date="2014-01" db="EMBL/GenBank/DDBJ databases">
        <title>Draft genome sequencing of Bacillus alcalophilus CGMCC 1.3604.</title>
        <authorList>
            <person name="Yang J."/>
            <person name="Diao L."/>
            <person name="Yang S."/>
        </authorList>
    </citation>
    <scope>NUCLEOTIDE SEQUENCE [LARGE SCALE GENOMIC DNA]</scope>
    <source>
        <strain evidence="4 6">CGMCC 1.3604</strain>
    </source>
</reference>
<proteinExistence type="inferred from homology"/>
<reference evidence="3 5" key="1">
    <citation type="journal article" date="2014" name="Genome Announc.">
        <title>Draft Genome Sequence of Bacillus alcalophilus AV1934, a Classic Alkaliphile Isolated from Human Feces in 1934.</title>
        <authorList>
            <person name="Attie O."/>
            <person name="Jayaprakash A."/>
            <person name="Shah H."/>
            <person name="Paulsen I.T."/>
            <person name="Morino M."/>
            <person name="Takahashi Y."/>
            <person name="Narumi I."/>
            <person name="Sachidanandam R."/>
            <person name="Satoh K."/>
            <person name="Ito M."/>
            <person name="Krulwich T.A."/>
        </authorList>
    </citation>
    <scope>NUCLEOTIDE SEQUENCE [LARGE SCALE GENOMIC DNA]</scope>
    <source>
        <strain evidence="3 5">AV1934</strain>
    </source>
</reference>
<dbReference type="Pfam" id="PF02481">
    <property type="entry name" value="DNA_processg_A"/>
    <property type="match status" value="1"/>
</dbReference>
<protein>
    <recommendedName>
        <fullName evidence="2">Smf/DprA SLOG domain-containing protein</fullName>
    </recommendedName>
</protein>
<dbReference type="OrthoDB" id="9785707at2"/>
<dbReference type="PANTHER" id="PTHR43022:SF1">
    <property type="entry name" value="PROTEIN SMF"/>
    <property type="match status" value="1"/>
</dbReference>
<dbReference type="SUPFAM" id="SSF102405">
    <property type="entry name" value="MCP/YpsA-like"/>
    <property type="match status" value="1"/>
</dbReference>
<dbReference type="InterPro" id="IPR057666">
    <property type="entry name" value="DrpA_SLOG"/>
</dbReference>
<dbReference type="EMBL" id="JALP01000071">
    <property type="protein sequence ID" value="THG91428.1"/>
    <property type="molecule type" value="Genomic_DNA"/>
</dbReference>
<sequence>MSQIRQKIIHLHFCRGVSSTKCIKILEKDPQLEQLPTLSVHDLQHIYRFSPKQAAHFYEDYHRFAPEQVAEFLAKHQIEAITLIDEDYPLLLKEIYDPPLVLYTIGKKELLKKKMIAAVGTRQPTALGKRSIALLLPPLIEQNWTIISGLAKGIDAIAHQATIRAGGTTIAVLGSGFFHPYPKENLSLYEYIKKEQLVISEYPPYCPPTKWQFPARNRIISGLSYGVIVVEAKEKSGSLITADQALEQGREVFAVPGPIYESQSLGTNYLIQQGAKLALNANDILNELPSVDI</sequence>
<comment type="caution">
    <text evidence="3">The sequence shown here is derived from an EMBL/GenBank/DDBJ whole genome shotgun (WGS) entry which is preliminary data.</text>
</comment>
<dbReference type="PANTHER" id="PTHR43022">
    <property type="entry name" value="PROTEIN SMF"/>
    <property type="match status" value="1"/>
</dbReference>
<dbReference type="STRING" id="1218173.BALCAV_0205730"/>
<feature type="domain" description="Smf/DprA SLOG" evidence="2">
    <location>
        <begin position="80"/>
        <end position="288"/>
    </location>
</feature>
<evidence type="ECO:0000313" key="3">
    <source>
        <dbReference type="EMBL" id="KGA98264.1"/>
    </source>
</evidence>
<dbReference type="AlphaFoldDB" id="A0A094WKL3"/>
<organism evidence="3 5">
    <name type="scientific">Alkalihalobacillus alcalophilus ATCC 27647 = CGMCC 1.3604</name>
    <dbReference type="NCBI Taxonomy" id="1218173"/>
    <lineage>
        <taxon>Bacteria</taxon>
        <taxon>Bacillati</taxon>
        <taxon>Bacillota</taxon>
        <taxon>Bacilli</taxon>
        <taxon>Bacillales</taxon>
        <taxon>Bacillaceae</taxon>
        <taxon>Alkalihalobacillus</taxon>
    </lineage>
</organism>
<keyword evidence="5" id="KW-1185">Reference proteome</keyword>
<dbReference type="RefSeq" id="WP_003320693.1">
    <property type="nucleotide sequence ID" value="NZ_ALPT02000013.1"/>
</dbReference>
<evidence type="ECO:0000259" key="2">
    <source>
        <dbReference type="Pfam" id="PF02481"/>
    </source>
</evidence>
<dbReference type="Proteomes" id="UP000002754">
    <property type="component" value="Unassembled WGS sequence"/>
</dbReference>
<comment type="similarity">
    <text evidence="1">Belongs to the DprA/Smf family.</text>
</comment>
<evidence type="ECO:0000313" key="4">
    <source>
        <dbReference type="EMBL" id="THG91428.1"/>
    </source>
</evidence>
<gene>
    <name evidence="4" type="ORF">AJ85_05400</name>
    <name evidence="3" type="ORF">BALCAV_0205730</name>
</gene>
<accession>A0A094WKL3</accession>
<dbReference type="Gene3D" id="3.40.50.450">
    <property type="match status" value="1"/>
</dbReference>